<feature type="non-terminal residue" evidence="2">
    <location>
        <position position="1"/>
    </location>
</feature>
<reference evidence="2 3" key="1">
    <citation type="journal article" date="2012" name="BMC Genomics">
        <title>Comparative genomic analysis of the genus Staphylococcus including Staphylococcus aureus and its newly described sister species Staphylococcus simiae.</title>
        <authorList>
            <person name="Suzuki H."/>
            <person name="Lefebure T."/>
            <person name="Pavinski Bitar P."/>
            <person name="Stanhope M.J."/>
        </authorList>
    </citation>
    <scope>NUCLEOTIDE SEQUENCE [LARGE SCALE GENOMIC DNA]</scope>
    <source>
        <strain evidence="2 3">CCM 7213</strain>
    </source>
</reference>
<proteinExistence type="predicted"/>
<name>G5JGT1_9STAP</name>
<keyword evidence="3" id="KW-1185">Reference proteome</keyword>
<organism evidence="2 3">
    <name type="scientific">Staphylococcus simiae CCM 7213 = CCUG 51256</name>
    <dbReference type="NCBI Taxonomy" id="911238"/>
    <lineage>
        <taxon>Bacteria</taxon>
        <taxon>Bacillati</taxon>
        <taxon>Bacillota</taxon>
        <taxon>Bacilli</taxon>
        <taxon>Bacillales</taxon>
        <taxon>Staphylococcaceae</taxon>
        <taxon>Staphylococcus</taxon>
    </lineage>
</organism>
<evidence type="ECO:0000313" key="2">
    <source>
        <dbReference type="EMBL" id="EHJ08605.1"/>
    </source>
</evidence>
<dbReference type="Proteomes" id="UP000005413">
    <property type="component" value="Unassembled WGS sequence"/>
</dbReference>
<dbReference type="AlphaFoldDB" id="G5JGT1"/>
<feature type="non-terminal residue" evidence="2">
    <location>
        <position position="38"/>
    </location>
</feature>
<gene>
    <name evidence="2" type="ORF">SS7213T_03270</name>
</gene>
<protein>
    <submittedName>
        <fullName evidence="2">Uncharacterized protein</fullName>
    </submittedName>
</protein>
<evidence type="ECO:0000256" key="1">
    <source>
        <dbReference type="SAM" id="MobiDB-lite"/>
    </source>
</evidence>
<feature type="region of interest" description="Disordered" evidence="1">
    <location>
        <begin position="15"/>
        <end position="38"/>
    </location>
</feature>
<evidence type="ECO:0000313" key="3">
    <source>
        <dbReference type="Proteomes" id="UP000005413"/>
    </source>
</evidence>
<sequence length="38" mass="4195">QHSVTLKKVNGLRKMRTNMGLSLAETRNRGRQGTQGIG</sequence>
<dbReference type="EMBL" id="AEUN01000210">
    <property type="protein sequence ID" value="EHJ08605.1"/>
    <property type="molecule type" value="Genomic_DNA"/>
</dbReference>
<accession>G5JGT1</accession>
<comment type="caution">
    <text evidence="2">The sequence shown here is derived from an EMBL/GenBank/DDBJ whole genome shotgun (WGS) entry which is preliminary data.</text>
</comment>